<dbReference type="SUPFAM" id="SSF47203">
    <property type="entry name" value="Acyl-CoA dehydrogenase C-terminal domain-like"/>
    <property type="match status" value="1"/>
</dbReference>
<keyword evidence="3" id="KW-0285">Flavoprotein</keyword>
<evidence type="ECO:0000256" key="5">
    <source>
        <dbReference type="ARBA" id="ARBA00023002"/>
    </source>
</evidence>
<protein>
    <submittedName>
        <fullName evidence="8">Acyl-CoA dehydrogenase</fullName>
    </submittedName>
</protein>
<dbReference type="Gene3D" id="2.40.110.10">
    <property type="entry name" value="Butyryl-CoA Dehydrogenase, subunit A, domain 2"/>
    <property type="match status" value="1"/>
</dbReference>
<evidence type="ECO:0000259" key="7">
    <source>
        <dbReference type="Pfam" id="PF02771"/>
    </source>
</evidence>
<reference evidence="8" key="2">
    <citation type="submission" date="2020-09" db="EMBL/GenBank/DDBJ databases">
        <authorList>
            <person name="Sun Q."/>
            <person name="Zhou Y."/>
        </authorList>
    </citation>
    <scope>NUCLEOTIDE SEQUENCE</scope>
    <source>
        <strain evidence="8">CGMCC 1.6293</strain>
    </source>
</reference>
<dbReference type="InterPro" id="IPR009075">
    <property type="entry name" value="AcylCo_DH/oxidase_C"/>
</dbReference>
<dbReference type="InterPro" id="IPR046373">
    <property type="entry name" value="Acyl-CoA_Oxase/DH_mid-dom_sf"/>
</dbReference>
<evidence type="ECO:0000256" key="1">
    <source>
        <dbReference type="ARBA" id="ARBA00001974"/>
    </source>
</evidence>
<sequence>MDFDLTEDRQMLSDSLNRFLADKYPVEHRTKVAYAEPYHDPALWDGIAELGALFALASEDKGGFGGSGFDISVVFEAMGRVICPEPVLGALLASRILSHTDADQEALLSGAVRYAVGLGEIEAPYDLSFIKTEAQKSGDGYTVTGRKSAVYGGQAAEVILVAAKLDGKLAVLSVKAADADVTGYGMMDGGGAAEVLLDGTPAELVLADAEAAIQDAVNAGIVALCSEAVGAMEVLHAMTVDYLKQRKQFGRAIGSFQALQHRAVDMLTEIEQSRSIVIKAASELNGEDATKFCAMAKNLIGRAGRLVAEEAIQMHGGIAMTWEYPGSHYAKRIIMIDAQLGDTDYQLAKVASAA</sequence>
<evidence type="ECO:0000256" key="4">
    <source>
        <dbReference type="ARBA" id="ARBA00022827"/>
    </source>
</evidence>
<dbReference type="InterPro" id="IPR009100">
    <property type="entry name" value="AcylCoA_DH/oxidase_NM_dom_sf"/>
</dbReference>
<dbReference type="Gene3D" id="1.10.540.10">
    <property type="entry name" value="Acyl-CoA dehydrogenase/oxidase, N-terminal domain"/>
    <property type="match status" value="1"/>
</dbReference>
<dbReference type="Pfam" id="PF00441">
    <property type="entry name" value="Acyl-CoA_dh_1"/>
    <property type="match status" value="1"/>
</dbReference>
<dbReference type="Proteomes" id="UP000649829">
    <property type="component" value="Unassembled WGS sequence"/>
</dbReference>
<evidence type="ECO:0000313" key="8">
    <source>
        <dbReference type="EMBL" id="GGM09580.1"/>
    </source>
</evidence>
<comment type="caution">
    <text evidence="8">The sequence shown here is derived from an EMBL/GenBank/DDBJ whole genome shotgun (WGS) entry which is preliminary data.</text>
</comment>
<dbReference type="EMBL" id="BMLF01000002">
    <property type="protein sequence ID" value="GGM09580.1"/>
    <property type="molecule type" value="Genomic_DNA"/>
</dbReference>
<evidence type="ECO:0000313" key="9">
    <source>
        <dbReference type="Proteomes" id="UP000649829"/>
    </source>
</evidence>
<comment type="similarity">
    <text evidence="2">Belongs to the acyl-CoA dehydrogenase family.</text>
</comment>
<name>A0A917T447_9RHOB</name>
<dbReference type="CDD" id="cd00567">
    <property type="entry name" value="ACAD"/>
    <property type="match status" value="1"/>
</dbReference>
<evidence type="ECO:0000259" key="6">
    <source>
        <dbReference type="Pfam" id="PF00441"/>
    </source>
</evidence>
<dbReference type="GO" id="GO:0003995">
    <property type="term" value="F:acyl-CoA dehydrogenase activity"/>
    <property type="evidence" value="ECO:0007669"/>
    <property type="project" value="TreeGrafter"/>
</dbReference>
<feature type="domain" description="Acyl-CoA dehydrogenase/oxidase C-terminal" evidence="6">
    <location>
        <begin position="213"/>
        <end position="352"/>
    </location>
</feature>
<reference evidence="8" key="1">
    <citation type="journal article" date="2014" name="Int. J. Syst. Evol. Microbiol.">
        <title>Complete genome sequence of Corynebacterium casei LMG S-19264T (=DSM 44701T), isolated from a smear-ripened cheese.</title>
        <authorList>
            <consortium name="US DOE Joint Genome Institute (JGI-PGF)"/>
            <person name="Walter F."/>
            <person name="Albersmeier A."/>
            <person name="Kalinowski J."/>
            <person name="Ruckert C."/>
        </authorList>
    </citation>
    <scope>NUCLEOTIDE SEQUENCE</scope>
    <source>
        <strain evidence="8">CGMCC 1.6293</strain>
    </source>
</reference>
<comment type="cofactor">
    <cofactor evidence="1">
        <name>FAD</name>
        <dbReference type="ChEBI" id="CHEBI:57692"/>
    </cofactor>
</comment>
<dbReference type="InterPro" id="IPR036250">
    <property type="entry name" value="AcylCo_DH-like_C"/>
</dbReference>
<dbReference type="PANTHER" id="PTHR43884:SF20">
    <property type="entry name" value="ACYL-COA DEHYDROGENASE FADE28"/>
    <property type="match status" value="1"/>
</dbReference>
<dbReference type="RefSeq" id="WP_028286795.1">
    <property type="nucleotide sequence ID" value="NZ_BMLF01000002.1"/>
</dbReference>
<dbReference type="PANTHER" id="PTHR43884">
    <property type="entry name" value="ACYL-COA DEHYDROGENASE"/>
    <property type="match status" value="1"/>
</dbReference>
<accession>A0A917T447</accession>
<evidence type="ECO:0000256" key="2">
    <source>
        <dbReference type="ARBA" id="ARBA00009347"/>
    </source>
</evidence>
<dbReference type="InterPro" id="IPR013786">
    <property type="entry name" value="AcylCoA_DH/ox_N"/>
</dbReference>
<dbReference type="SUPFAM" id="SSF56645">
    <property type="entry name" value="Acyl-CoA dehydrogenase NM domain-like"/>
    <property type="match status" value="1"/>
</dbReference>
<proteinExistence type="inferred from homology"/>
<dbReference type="AlphaFoldDB" id="A0A917T447"/>
<keyword evidence="4" id="KW-0274">FAD</keyword>
<gene>
    <name evidence="8" type="ORF">GCM10011534_34450</name>
</gene>
<dbReference type="GO" id="GO:0050660">
    <property type="term" value="F:flavin adenine dinucleotide binding"/>
    <property type="evidence" value="ECO:0007669"/>
    <property type="project" value="InterPro"/>
</dbReference>
<organism evidence="8 9">
    <name type="scientific">Pseudooceanicola nanhaiensis</name>
    <dbReference type="NCBI Taxonomy" id="375761"/>
    <lineage>
        <taxon>Bacteria</taxon>
        <taxon>Pseudomonadati</taxon>
        <taxon>Pseudomonadota</taxon>
        <taxon>Alphaproteobacteria</taxon>
        <taxon>Rhodobacterales</taxon>
        <taxon>Paracoccaceae</taxon>
        <taxon>Pseudooceanicola</taxon>
    </lineage>
</organism>
<evidence type="ECO:0000256" key="3">
    <source>
        <dbReference type="ARBA" id="ARBA00022630"/>
    </source>
</evidence>
<keyword evidence="5" id="KW-0560">Oxidoreductase</keyword>
<dbReference type="Gene3D" id="1.20.140.10">
    <property type="entry name" value="Butyryl-CoA Dehydrogenase, subunit A, domain 3"/>
    <property type="match status" value="1"/>
</dbReference>
<dbReference type="InterPro" id="IPR037069">
    <property type="entry name" value="AcylCoA_DH/ox_N_sf"/>
</dbReference>
<feature type="domain" description="Acyl-CoA dehydrogenase/oxidase N-terminal" evidence="7">
    <location>
        <begin position="6"/>
        <end position="84"/>
    </location>
</feature>
<keyword evidence="9" id="KW-1185">Reference proteome</keyword>
<dbReference type="Pfam" id="PF02771">
    <property type="entry name" value="Acyl-CoA_dh_N"/>
    <property type="match status" value="1"/>
</dbReference>